<feature type="domain" description="DUF1559" evidence="8">
    <location>
        <begin position="56"/>
        <end position="123"/>
    </location>
</feature>
<evidence type="ECO:0000256" key="3">
    <source>
        <dbReference type="ARBA" id="ARBA00022692"/>
    </source>
</evidence>
<evidence type="ECO:0000256" key="5">
    <source>
        <dbReference type="ARBA" id="ARBA00023136"/>
    </source>
</evidence>
<dbReference type="Gene3D" id="3.30.700.10">
    <property type="entry name" value="Glycoprotein, Type 4 Pilin"/>
    <property type="match status" value="1"/>
</dbReference>
<evidence type="ECO:0000259" key="8">
    <source>
        <dbReference type="Pfam" id="PF07596"/>
    </source>
</evidence>
<gene>
    <name evidence="9" type="ORF">FGG08_007223</name>
</gene>
<dbReference type="Pfam" id="PF07596">
    <property type="entry name" value="SBP_bac_10"/>
    <property type="match status" value="1"/>
</dbReference>
<dbReference type="Pfam" id="PF07963">
    <property type="entry name" value="N_methyl"/>
    <property type="match status" value="1"/>
</dbReference>
<evidence type="ECO:0000256" key="7">
    <source>
        <dbReference type="SAM" id="Phobius"/>
    </source>
</evidence>
<evidence type="ECO:0000256" key="4">
    <source>
        <dbReference type="ARBA" id="ARBA00022989"/>
    </source>
</evidence>
<keyword evidence="4 7" id="KW-1133">Transmembrane helix</keyword>
<dbReference type="NCBIfam" id="TIGR02532">
    <property type="entry name" value="IV_pilin_GFxxxE"/>
    <property type="match status" value="1"/>
</dbReference>
<proteinExistence type="predicted"/>
<dbReference type="PANTHER" id="PTHR30093">
    <property type="entry name" value="GENERAL SECRETION PATHWAY PROTEIN G"/>
    <property type="match status" value="1"/>
</dbReference>
<feature type="transmembrane region" description="Helical" evidence="7">
    <location>
        <begin position="30"/>
        <end position="55"/>
    </location>
</feature>
<dbReference type="InterPro" id="IPR011453">
    <property type="entry name" value="DUF1559"/>
</dbReference>
<evidence type="ECO:0000256" key="2">
    <source>
        <dbReference type="ARBA" id="ARBA00022481"/>
    </source>
</evidence>
<dbReference type="GO" id="GO:0016020">
    <property type="term" value="C:membrane"/>
    <property type="evidence" value="ECO:0007669"/>
    <property type="project" value="UniProtKB-SubCell"/>
</dbReference>
<dbReference type="EMBL" id="JAGHQL010000263">
    <property type="protein sequence ID" value="KAH0534176.1"/>
    <property type="molecule type" value="Genomic_DNA"/>
</dbReference>
<dbReference type="InterPro" id="IPR045584">
    <property type="entry name" value="Pilin-like"/>
</dbReference>
<sequence>MKEGRWSNPSHNHPVKEEKMNRINTRSTQAFTLIELLVVIAIIAILAAILFPVFAQAREKARAATCLSNEKQMGLGLMQYTQDYDETFPVGAYNDGGSGIGWAGEIYPYVKSTAVFTCMNDNRYDAVAPDTLVSYAINIGVTRDGYGGVYGSLPAIGAPARTVLLCEVSGVPVRPDNVGVAGTDISVSYSNNSASTEGYGIYAYPGFGFGGQFNTGFMGGNNFPGQWGYHQFVDRPLGCHSEGSNFILADGHVKWYRGSSVSNGNNATNATDAQNGYPSGYAAEGTQYAGTGAHAITFSVK</sequence>
<dbReference type="SUPFAM" id="SSF54523">
    <property type="entry name" value="Pili subunits"/>
    <property type="match status" value="1"/>
</dbReference>
<evidence type="ECO:0000256" key="6">
    <source>
        <dbReference type="SAM" id="MobiDB-lite"/>
    </source>
</evidence>
<comment type="caution">
    <text evidence="9">The sequence shown here is derived from an EMBL/GenBank/DDBJ whole genome shotgun (WGS) entry which is preliminary data.</text>
</comment>
<keyword evidence="3 7" id="KW-0812">Transmembrane</keyword>
<dbReference type="Proteomes" id="UP000698800">
    <property type="component" value="Unassembled WGS sequence"/>
</dbReference>
<keyword evidence="10" id="KW-1185">Reference proteome</keyword>
<dbReference type="InterPro" id="IPR027558">
    <property type="entry name" value="Pre_pil_HX9DG_C"/>
</dbReference>
<evidence type="ECO:0000313" key="9">
    <source>
        <dbReference type="EMBL" id="KAH0534176.1"/>
    </source>
</evidence>
<reference evidence="9" key="1">
    <citation type="submission" date="2021-03" db="EMBL/GenBank/DDBJ databases">
        <title>Comparative genomics and phylogenomic investigation of the class Geoglossomycetes provide insights into ecological specialization and systematics.</title>
        <authorList>
            <person name="Melie T."/>
            <person name="Pirro S."/>
            <person name="Miller A.N."/>
            <person name="Quandt A."/>
        </authorList>
    </citation>
    <scope>NUCLEOTIDE SEQUENCE</scope>
    <source>
        <strain evidence="9">GBOQ0MN5Z8</strain>
    </source>
</reference>
<dbReference type="InterPro" id="IPR012902">
    <property type="entry name" value="N_methyl_site"/>
</dbReference>
<dbReference type="NCBIfam" id="TIGR04294">
    <property type="entry name" value="pre_pil_HX9DG"/>
    <property type="match status" value="1"/>
</dbReference>
<evidence type="ECO:0000256" key="1">
    <source>
        <dbReference type="ARBA" id="ARBA00004167"/>
    </source>
</evidence>
<keyword evidence="2" id="KW-0488">Methylation</keyword>
<accession>A0A9P8KWN7</accession>
<evidence type="ECO:0000313" key="10">
    <source>
        <dbReference type="Proteomes" id="UP000698800"/>
    </source>
</evidence>
<dbReference type="PANTHER" id="PTHR30093:SF44">
    <property type="entry name" value="TYPE II SECRETION SYSTEM CORE PROTEIN G"/>
    <property type="match status" value="1"/>
</dbReference>
<keyword evidence="5 7" id="KW-0472">Membrane</keyword>
<protein>
    <recommendedName>
        <fullName evidence="8">DUF1559 domain-containing protein</fullName>
    </recommendedName>
</protein>
<dbReference type="AlphaFoldDB" id="A0A9P8KWN7"/>
<feature type="region of interest" description="Disordered" evidence="6">
    <location>
        <begin position="1"/>
        <end position="21"/>
    </location>
</feature>
<organism evidence="9 10">
    <name type="scientific">Glutinoglossum americanum</name>
    <dbReference type="NCBI Taxonomy" id="1670608"/>
    <lineage>
        <taxon>Eukaryota</taxon>
        <taxon>Fungi</taxon>
        <taxon>Dikarya</taxon>
        <taxon>Ascomycota</taxon>
        <taxon>Pezizomycotina</taxon>
        <taxon>Geoglossomycetes</taxon>
        <taxon>Geoglossales</taxon>
        <taxon>Geoglossaceae</taxon>
        <taxon>Glutinoglossum</taxon>
    </lineage>
</organism>
<comment type="subcellular location">
    <subcellularLocation>
        <location evidence="1">Membrane</location>
        <topology evidence="1">Single-pass membrane protein</topology>
    </subcellularLocation>
</comment>
<name>A0A9P8KWN7_9PEZI</name>